<dbReference type="AlphaFoldDB" id="A0A835BV28"/>
<evidence type="ECO:0000313" key="3">
    <source>
        <dbReference type="Proteomes" id="UP000636709"/>
    </source>
</evidence>
<accession>A0A835BV28</accession>
<proteinExistence type="predicted"/>
<dbReference type="PANTHER" id="PTHR33110:SF82">
    <property type="entry name" value="OS07G0500250 PROTEIN"/>
    <property type="match status" value="1"/>
</dbReference>
<dbReference type="EMBL" id="JACEFO010001742">
    <property type="protein sequence ID" value="KAF8712597.1"/>
    <property type="molecule type" value="Genomic_DNA"/>
</dbReference>
<name>A0A835BV28_9POAL</name>
<evidence type="ECO:0000259" key="1">
    <source>
        <dbReference type="Pfam" id="PF03478"/>
    </source>
</evidence>
<evidence type="ECO:0000313" key="2">
    <source>
        <dbReference type="EMBL" id="KAF8712597.1"/>
    </source>
</evidence>
<dbReference type="PANTHER" id="PTHR33110">
    <property type="entry name" value="F-BOX/KELCH-REPEAT PROTEIN-RELATED"/>
    <property type="match status" value="1"/>
</dbReference>
<protein>
    <recommendedName>
        <fullName evidence="1">KIB1-4 beta-propeller domain-containing protein</fullName>
    </recommendedName>
</protein>
<keyword evidence="3" id="KW-1185">Reference proteome</keyword>
<dbReference type="Proteomes" id="UP000636709">
    <property type="component" value="Unassembled WGS sequence"/>
</dbReference>
<dbReference type="InterPro" id="IPR005174">
    <property type="entry name" value="KIB1-4_b-propeller"/>
</dbReference>
<organism evidence="2 3">
    <name type="scientific">Digitaria exilis</name>
    <dbReference type="NCBI Taxonomy" id="1010633"/>
    <lineage>
        <taxon>Eukaryota</taxon>
        <taxon>Viridiplantae</taxon>
        <taxon>Streptophyta</taxon>
        <taxon>Embryophyta</taxon>
        <taxon>Tracheophyta</taxon>
        <taxon>Spermatophyta</taxon>
        <taxon>Magnoliopsida</taxon>
        <taxon>Liliopsida</taxon>
        <taxon>Poales</taxon>
        <taxon>Poaceae</taxon>
        <taxon>PACMAD clade</taxon>
        <taxon>Panicoideae</taxon>
        <taxon>Panicodae</taxon>
        <taxon>Paniceae</taxon>
        <taxon>Anthephorinae</taxon>
        <taxon>Digitaria</taxon>
    </lineage>
</organism>
<reference evidence="2" key="1">
    <citation type="submission" date="2020-07" db="EMBL/GenBank/DDBJ databases">
        <title>Genome sequence and genetic diversity analysis of an under-domesticated orphan crop, white fonio (Digitaria exilis).</title>
        <authorList>
            <person name="Bennetzen J.L."/>
            <person name="Chen S."/>
            <person name="Ma X."/>
            <person name="Wang X."/>
            <person name="Yssel A.E.J."/>
            <person name="Chaluvadi S.R."/>
            <person name="Johnson M."/>
            <person name="Gangashetty P."/>
            <person name="Hamidou F."/>
            <person name="Sanogo M.D."/>
            <person name="Zwaenepoel A."/>
            <person name="Wallace J."/>
            <person name="Van De Peer Y."/>
            <person name="Van Deynze A."/>
        </authorList>
    </citation>
    <scope>NUCLEOTIDE SEQUENCE</scope>
    <source>
        <tissue evidence="2">Leaves</tissue>
    </source>
</reference>
<comment type="caution">
    <text evidence="2">The sequence shown here is derived from an EMBL/GenBank/DDBJ whole genome shotgun (WGS) entry which is preliminary data.</text>
</comment>
<sequence length="347" mass="38057">MSISPSSQPPWHLEPEILRRVITHLPFPSDRAVCRARMALGRAPARPPAPMADCSFCTIAGDDDDDSAAFFHRIPGLADNVTCCLGAAADGWLVLDCTDDLFRRTYSPFGQVVARHGGRHNHTYLLHNPFLRRDHATARAGNVPGTLEIRKVLMRSSATTDDVVANNVVLCRPGTYGCCFMGGGRLYGITKDEDLLEFHLAEDEDDGSPVVPSVISDLSSTPCPMMMRRTMELVADGEDIAVDDEVPYDYIVTTRRLVKSRSGDELLMVPPFTRVYTRKVEVFKADVGAGQWVPVVTGDALFHSRSFSKATHVYGTANLPVSPARVSAAARGVPSHLPWQGRLSRRL</sequence>
<feature type="domain" description="KIB1-4 beta-propeller" evidence="1">
    <location>
        <begin position="127"/>
        <end position="309"/>
    </location>
</feature>
<dbReference type="Pfam" id="PF03478">
    <property type="entry name" value="Beta-prop_KIB1-4"/>
    <property type="match status" value="1"/>
</dbReference>
<gene>
    <name evidence="2" type="ORF">HU200_028351</name>
</gene>